<gene>
    <name evidence="3" type="ORF">R0135_13995</name>
</gene>
<dbReference type="InterPro" id="IPR029069">
    <property type="entry name" value="HotDog_dom_sf"/>
</dbReference>
<dbReference type="Proteomes" id="UP001626537">
    <property type="component" value="Chromosome"/>
</dbReference>
<dbReference type="PANTHER" id="PTHR38110:SF1">
    <property type="entry name" value="THIOESTERASE DOMAIN-CONTAINING PROTEIN"/>
    <property type="match status" value="1"/>
</dbReference>
<dbReference type="InterPro" id="IPR049449">
    <property type="entry name" value="TesB_ACOT8-like_N"/>
</dbReference>
<dbReference type="EMBL" id="CP136864">
    <property type="protein sequence ID" value="WOJ92889.1"/>
    <property type="molecule type" value="Genomic_DNA"/>
</dbReference>
<feature type="domain" description="Acyl-CoA thioesterase-like N-terminal HotDog" evidence="1">
    <location>
        <begin position="21"/>
        <end position="102"/>
    </location>
</feature>
<dbReference type="Pfam" id="PF20789">
    <property type="entry name" value="4HBT_3C"/>
    <property type="match status" value="1"/>
</dbReference>
<accession>A0ABZ0I045</accession>
<name>A0ABZ0I045_9GAMM</name>
<organism evidence="3 4">
    <name type="scientific">Congregibacter variabilis</name>
    <dbReference type="NCBI Taxonomy" id="3081200"/>
    <lineage>
        <taxon>Bacteria</taxon>
        <taxon>Pseudomonadati</taxon>
        <taxon>Pseudomonadota</taxon>
        <taxon>Gammaproteobacteria</taxon>
        <taxon>Cellvibrionales</taxon>
        <taxon>Halieaceae</taxon>
        <taxon>Congregibacter</taxon>
    </lineage>
</organism>
<dbReference type="Gene3D" id="2.40.160.210">
    <property type="entry name" value="Acyl-CoA thioesterase, double hotdog domain"/>
    <property type="match status" value="1"/>
</dbReference>
<protein>
    <submittedName>
        <fullName evidence="3">Thioesterase family protein</fullName>
    </submittedName>
</protein>
<sequence length="260" mass="28147">MSLRLITESIATSGSSLTTEIPPDWTQGRTGYGGLTAALCLKAAQELEPTRPLRSAFIGFVGPSSGKVTVHAEALRVGRNTSSIRSSLSSAQGPGVEALFTFSAARQSVLNQEGPTAPVAPPSPDTQAPEFREGAPQFTRHLEFHWASDTIPFANCREPRVMSWVRHRDPASRDHPLALLCLADALPPAIATTLDGFSPLSSMTWMVDFFDDTPETENGWWLLESRSEFATGGHSTQDMTIWNTQGNCVAKGRQMVTVFA</sequence>
<proteinExistence type="predicted"/>
<dbReference type="PANTHER" id="PTHR38110">
    <property type="entry name" value="CHROMOSOME 23, WHOLE GENOME SHOTGUN SEQUENCE"/>
    <property type="match status" value="1"/>
</dbReference>
<evidence type="ECO:0000313" key="3">
    <source>
        <dbReference type="EMBL" id="WOJ92889.1"/>
    </source>
</evidence>
<evidence type="ECO:0000259" key="1">
    <source>
        <dbReference type="Pfam" id="PF13622"/>
    </source>
</evidence>
<keyword evidence="4" id="KW-1185">Reference proteome</keyword>
<dbReference type="InterPro" id="IPR042171">
    <property type="entry name" value="Acyl-CoA_hotdog"/>
</dbReference>
<feature type="domain" description="Acyl-CoA thioesterase-like C-terminal" evidence="2">
    <location>
        <begin position="128"/>
        <end position="258"/>
    </location>
</feature>
<dbReference type="SUPFAM" id="SSF54637">
    <property type="entry name" value="Thioesterase/thiol ester dehydrase-isomerase"/>
    <property type="match status" value="2"/>
</dbReference>
<evidence type="ECO:0000313" key="4">
    <source>
        <dbReference type="Proteomes" id="UP001626537"/>
    </source>
</evidence>
<dbReference type="Pfam" id="PF13622">
    <property type="entry name" value="4HBT_3"/>
    <property type="match status" value="1"/>
</dbReference>
<dbReference type="RefSeq" id="WP_407347547.1">
    <property type="nucleotide sequence ID" value="NZ_CP136864.1"/>
</dbReference>
<reference evidence="3 4" key="1">
    <citation type="submission" date="2023-10" db="EMBL/GenBank/DDBJ databases">
        <title>Two novel species belonging to the OM43/NOR5 clade.</title>
        <authorList>
            <person name="Park M."/>
        </authorList>
    </citation>
    <scope>NUCLEOTIDE SEQUENCE [LARGE SCALE GENOMIC DNA]</scope>
    <source>
        <strain evidence="3 4">IMCC43200</strain>
    </source>
</reference>
<dbReference type="InterPro" id="IPR052389">
    <property type="entry name" value="Sec_Metab_Biosynth-Assoc"/>
</dbReference>
<dbReference type="InterPro" id="IPR049450">
    <property type="entry name" value="ACOT8-like_C"/>
</dbReference>
<evidence type="ECO:0000259" key="2">
    <source>
        <dbReference type="Pfam" id="PF20789"/>
    </source>
</evidence>